<evidence type="ECO:0000313" key="7">
    <source>
        <dbReference type="Proteomes" id="UP001194468"/>
    </source>
</evidence>
<evidence type="ECO:0000313" key="6">
    <source>
        <dbReference type="EMBL" id="KAF8434810.1"/>
    </source>
</evidence>
<dbReference type="Proteomes" id="UP001194468">
    <property type="component" value="Unassembled WGS sequence"/>
</dbReference>
<keyword evidence="7" id="KW-1185">Reference proteome</keyword>
<feature type="repeat" description="WD" evidence="3">
    <location>
        <begin position="1"/>
        <end position="36"/>
    </location>
</feature>
<dbReference type="Gene3D" id="2.130.10.10">
    <property type="entry name" value="YVTN repeat-like/Quinoprotein amine dehydrogenase"/>
    <property type="match status" value="2"/>
</dbReference>
<gene>
    <name evidence="6" type="ORF">L210DRAFT_3648915</name>
</gene>
<evidence type="ECO:0000256" key="2">
    <source>
        <dbReference type="ARBA" id="ARBA00022737"/>
    </source>
</evidence>
<reference evidence="6" key="1">
    <citation type="submission" date="2019-10" db="EMBL/GenBank/DDBJ databases">
        <authorList>
            <consortium name="DOE Joint Genome Institute"/>
            <person name="Kuo A."/>
            <person name="Miyauchi S."/>
            <person name="Kiss E."/>
            <person name="Drula E."/>
            <person name="Kohler A."/>
            <person name="Sanchez-Garcia M."/>
            <person name="Andreopoulos B."/>
            <person name="Barry K.W."/>
            <person name="Bonito G."/>
            <person name="Buee M."/>
            <person name="Carver A."/>
            <person name="Chen C."/>
            <person name="Cichocki N."/>
            <person name="Clum A."/>
            <person name="Culley D."/>
            <person name="Crous P.W."/>
            <person name="Fauchery L."/>
            <person name="Girlanda M."/>
            <person name="Hayes R."/>
            <person name="Keri Z."/>
            <person name="LaButti K."/>
            <person name="Lipzen A."/>
            <person name="Lombard V."/>
            <person name="Magnuson J."/>
            <person name="Maillard F."/>
            <person name="Morin E."/>
            <person name="Murat C."/>
            <person name="Nolan M."/>
            <person name="Ohm R."/>
            <person name="Pangilinan J."/>
            <person name="Pereira M."/>
            <person name="Perotto S."/>
            <person name="Peter M."/>
            <person name="Riley R."/>
            <person name="Sitrit Y."/>
            <person name="Stielow B."/>
            <person name="Szollosi G."/>
            <person name="Zifcakova L."/>
            <person name="Stursova M."/>
            <person name="Spatafora J.W."/>
            <person name="Tedersoo L."/>
            <person name="Vaario L.-M."/>
            <person name="Yamada A."/>
            <person name="Yan M."/>
            <person name="Wang P."/>
            <person name="Xu J."/>
            <person name="Bruns T."/>
            <person name="Baldrian P."/>
            <person name="Vilgalys R."/>
            <person name="Henrissat B."/>
            <person name="Grigoriev I.V."/>
            <person name="Hibbett D."/>
            <person name="Nagy L.G."/>
            <person name="Martin F.M."/>
        </authorList>
    </citation>
    <scope>NUCLEOTIDE SEQUENCE</scope>
    <source>
        <strain evidence="6">BED1</strain>
    </source>
</reference>
<dbReference type="InterPro" id="IPR001680">
    <property type="entry name" value="WD40_rpt"/>
</dbReference>
<dbReference type="PANTHER" id="PTHR19848">
    <property type="entry name" value="WD40 REPEAT PROTEIN"/>
    <property type="match status" value="1"/>
</dbReference>
<dbReference type="SMART" id="SM00320">
    <property type="entry name" value="WD40"/>
    <property type="match status" value="5"/>
</dbReference>
<dbReference type="AlphaFoldDB" id="A0AAD4GC59"/>
<dbReference type="PANTHER" id="PTHR19848:SF8">
    <property type="entry name" value="F-BOX AND WD REPEAT DOMAIN CONTAINING 7"/>
    <property type="match status" value="1"/>
</dbReference>
<evidence type="ECO:0000256" key="5">
    <source>
        <dbReference type="SAM" id="MobiDB-lite"/>
    </source>
</evidence>
<name>A0AAD4GC59_BOLED</name>
<dbReference type="PROSITE" id="PS50294">
    <property type="entry name" value="WD_REPEATS_REGION"/>
    <property type="match status" value="1"/>
</dbReference>
<feature type="region of interest" description="Disordered" evidence="5">
    <location>
        <begin position="372"/>
        <end position="409"/>
    </location>
</feature>
<sequence>MSEVVVFLIDGEHFVSGGSDGKIRCWQTKDGKEVGVPMETGDAVLDIAASRDGKWVACGSVSCGVTVWDVESHEKVPIEFKTNEGMVFAIDVSPDGATIATGSADLSVCVWSLSTGERLLGPLEHDNVVVGVKFSPAGCLIATAMEDQRNSVRIYNSQDGRLLVEFPITISDSASNQSLAWASDSKQLFALSRDGSINCLDVSAGTTLFHWSIHSHYPPTAIALASNGTFIAVAAGTSVSFWDTAAYERIGPIIEHAAPVASMAMSANYDIVTTTGYTITLRQLCDILPSYVDVIVHDWKTSPPLSVKMADLEGIVDFSGAQDGCSGSKIAHLEQEISLLKGEVAQLGETVKSLVNTIQDLRTELAESKRNADSAVGSLVEGNEGSDKRIARNTQIGVEHTSIPTPFCP</sequence>
<feature type="repeat" description="WD" evidence="3">
    <location>
        <begin position="80"/>
        <end position="121"/>
    </location>
</feature>
<keyword evidence="4" id="KW-0175">Coiled coil</keyword>
<comment type="caution">
    <text evidence="6">The sequence shown here is derived from an EMBL/GenBank/DDBJ whole genome shotgun (WGS) entry which is preliminary data.</text>
</comment>
<dbReference type="InterPro" id="IPR036322">
    <property type="entry name" value="WD40_repeat_dom_sf"/>
</dbReference>
<dbReference type="Pfam" id="PF00400">
    <property type="entry name" value="WD40"/>
    <property type="match status" value="3"/>
</dbReference>
<accession>A0AAD4GC59</accession>
<feature type="coiled-coil region" evidence="4">
    <location>
        <begin position="330"/>
        <end position="371"/>
    </location>
</feature>
<organism evidence="6 7">
    <name type="scientific">Boletus edulis BED1</name>
    <dbReference type="NCBI Taxonomy" id="1328754"/>
    <lineage>
        <taxon>Eukaryota</taxon>
        <taxon>Fungi</taxon>
        <taxon>Dikarya</taxon>
        <taxon>Basidiomycota</taxon>
        <taxon>Agaricomycotina</taxon>
        <taxon>Agaricomycetes</taxon>
        <taxon>Agaricomycetidae</taxon>
        <taxon>Boletales</taxon>
        <taxon>Boletineae</taxon>
        <taxon>Boletaceae</taxon>
        <taxon>Boletoideae</taxon>
        <taxon>Boletus</taxon>
    </lineage>
</organism>
<evidence type="ECO:0000256" key="3">
    <source>
        <dbReference type="PROSITE-ProRule" id="PRU00221"/>
    </source>
</evidence>
<keyword evidence="1 3" id="KW-0853">WD repeat</keyword>
<evidence type="ECO:0000256" key="1">
    <source>
        <dbReference type="ARBA" id="ARBA00022574"/>
    </source>
</evidence>
<reference evidence="6" key="2">
    <citation type="journal article" date="2020" name="Nat. Commun.">
        <title>Large-scale genome sequencing of mycorrhizal fungi provides insights into the early evolution of symbiotic traits.</title>
        <authorList>
            <person name="Miyauchi S."/>
            <person name="Kiss E."/>
            <person name="Kuo A."/>
            <person name="Drula E."/>
            <person name="Kohler A."/>
            <person name="Sanchez-Garcia M."/>
            <person name="Morin E."/>
            <person name="Andreopoulos B."/>
            <person name="Barry K.W."/>
            <person name="Bonito G."/>
            <person name="Buee M."/>
            <person name="Carver A."/>
            <person name="Chen C."/>
            <person name="Cichocki N."/>
            <person name="Clum A."/>
            <person name="Culley D."/>
            <person name="Crous P.W."/>
            <person name="Fauchery L."/>
            <person name="Girlanda M."/>
            <person name="Hayes R.D."/>
            <person name="Keri Z."/>
            <person name="LaButti K."/>
            <person name="Lipzen A."/>
            <person name="Lombard V."/>
            <person name="Magnuson J."/>
            <person name="Maillard F."/>
            <person name="Murat C."/>
            <person name="Nolan M."/>
            <person name="Ohm R.A."/>
            <person name="Pangilinan J."/>
            <person name="Pereira M.F."/>
            <person name="Perotto S."/>
            <person name="Peter M."/>
            <person name="Pfister S."/>
            <person name="Riley R."/>
            <person name="Sitrit Y."/>
            <person name="Stielow J.B."/>
            <person name="Szollosi G."/>
            <person name="Zifcakova L."/>
            <person name="Stursova M."/>
            <person name="Spatafora J.W."/>
            <person name="Tedersoo L."/>
            <person name="Vaario L.M."/>
            <person name="Yamada A."/>
            <person name="Yan M."/>
            <person name="Wang P."/>
            <person name="Xu J."/>
            <person name="Bruns T."/>
            <person name="Baldrian P."/>
            <person name="Vilgalys R."/>
            <person name="Dunand C."/>
            <person name="Henrissat B."/>
            <person name="Grigoriev I.V."/>
            <person name="Hibbett D."/>
            <person name="Nagy L.G."/>
            <person name="Martin F.M."/>
        </authorList>
    </citation>
    <scope>NUCLEOTIDE SEQUENCE</scope>
    <source>
        <strain evidence="6">BED1</strain>
    </source>
</reference>
<evidence type="ECO:0000256" key="4">
    <source>
        <dbReference type="SAM" id="Coils"/>
    </source>
</evidence>
<proteinExistence type="predicted"/>
<dbReference type="SUPFAM" id="SSF50978">
    <property type="entry name" value="WD40 repeat-like"/>
    <property type="match status" value="1"/>
</dbReference>
<dbReference type="EMBL" id="WHUW01000027">
    <property type="protein sequence ID" value="KAF8434810.1"/>
    <property type="molecule type" value="Genomic_DNA"/>
</dbReference>
<protein>
    <submittedName>
        <fullName evidence="6">WD40-repeat-containing domain protein</fullName>
    </submittedName>
</protein>
<dbReference type="InterPro" id="IPR015943">
    <property type="entry name" value="WD40/YVTN_repeat-like_dom_sf"/>
</dbReference>
<dbReference type="PROSITE" id="PS50082">
    <property type="entry name" value="WD_REPEATS_2"/>
    <property type="match status" value="2"/>
</dbReference>
<keyword evidence="2" id="KW-0677">Repeat</keyword>